<accession>A0ABQ8P3X4</accession>
<comment type="similarity">
    <text evidence="1">Belongs to the bystin family.</text>
</comment>
<evidence type="ECO:0000256" key="1">
    <source>
        <dbReference type="ARBA" id="ARBA00007114"/>
    </source>
</evidence>
<dbReference type="PANTHER" id="PTHR12821">
    <property type="entry name" value="BYSTIN"/>
    <property type="match status" value="1"/>
</dbReference>
<dbReference type="Pfam" id="PF05291">
    <property type="entry name" value="Bystin"/>
    <property type="match status" value="1"/>
</dbReference>
<organism evidence="2 3">
    <name type="scientific">Cryptosporidium canis</name>
    <dbReference type="NCBI Taxonomy" id="195482"/>
    <lineage>
        <taxon>Eukaryota</taxon>
        <taxon>Sar</taxon>
        <taxon>Alveolata</taxon>
        <taxon>Apicomplexa</taxon>
        <taxon>Conoidasida</taxon>
        <taxon>Coccidia</taxon>
        <taxon>Eucoccidiorida</taxon>
        <taxon>Eimeriorina</taxon>
        <taxon>Cryptosporidiidae</taxon>
        <taxon>Cryptosporidium</taxon>
    </lineage>
</organism>
<protein>
    <submittedName>
        <fullName evidence="2">Bystin-like protein</fullName>
    </submittedName>
</protein>
<dbReference type="InterPro" id="IPR007955">
    <property type="entry name" value="Bystin"/>
</dbReference>
<name>A0ABQ8P3X4_9CRYT</name>
<dbReference type="EMBL" id="JAPCXB010000123">
    <property type="protein sequence ID" value="KAJ1607254.1"/>
    <property type="molecule type" value="Genomic_DNA"/>
</dbReference>
<dbReference type="PANTHER" id="PTHR12821:SF0">
    <property type="entry name" value="BYSTIN"/>
    <property type="match status" value="1"/>
</dbReference>
<reference evidence="2" key="1">
    <citation type="submission" date="2022-10" db="EMBL/GenBank/DDBJ databases">
        <title>Adaptive evolution leads to modifications in subtelomeric GC content in a zoonotic Cryptosporidium species.</title>
        <authorList>
            <person name="Li J."/>
            <person name="Feng Y."/>
            <person name="Xiao L."/>
        </authorList>
    </citation>
    <scope>NUCLEOTIDE SEQUENCE</scope>
    <source>
        <strain evidence="2">25894</strain>
    </source>
</reference>
<proteinExistence type="inferred from homology"/>
<evidence type="ECO:0000313" key="2">
    <source>
        <dbReference type="EMBL" id="KAJ1607254.1"/>
    </source>
</evidence>
<sequence>MPKFRIKSNPLKNRNPLHIDIESASCPYLKPRSNGSGDSIRNVISAEFQDECKAPELPRNLGKKILVEANKQLLHDLYDFDNSELADSTETKEVENCIDLPVDNTGLVYVDEDGLGVTTDMGLDDSYWSGLLKNFGDEGNSTQVPRNHSNIVNTVVHQLREKNLLADKLNNDLSDQNSSIPEKLIQVYTSIGEWLSKYKSGKLPKAFTIIPKLENWEEILLLTDPCNWSPNAMNEAVRIFSSNLSPKDSQRFYSQILYPAIRTNISQNYGKLNYHYYQALKTAMFKPAAWFKGILLPLAEDETCTVKEAIIIGSILSKVSIPVLHTAAAIIKLSQIKTWNTCQTHFIMILLCKKYSMPNKVIDELVENFTKFDHENSLQQNDSPLFSHNNINLNSNNIQTNSVLPVTWHKTLLVFVQRYKYEFSPIQIKRIHNLVKNQYHYLISPEIIRELSHSLMKVQS</sequence>
<gene>
    <name evidence="2" type="ORF">OJ252_2894</name>
</gene>
<keyword evidence="3" id="KW-1185">Reference proteome</keyword>
<comment type="caution">
    <text evidence="2">The sequence shown here is derived from an EMBL/GenBank/DDBJ whole genome shotgun (WGS) entry which is preliminary data.</text>
</comment>
<evidence type="ECO:0000313" key="3">
    <source>
        <dbReference type="Proteomes" id="UP001071777"/>
    </source>
</evidence>
<dbReference type="Proteomes" id="UP001071777">
    <property type="component" value="Unassembled WGS sequence"/>
</dbReference>